<feature type="chain" id="PRO_5045248189" evidence="1">
    <location>
        <begin position="25"/>
        <end position="211"/>
    </location>
</feature>
<reference evidence="2 3" key="1">
    <citation type="submission" date="2022-05" db="EMBL/GenBank/DDBJ databases">
        <title>Luteimonas sp. SX5, whole genome shotgun sequencing project.</title>
        <authorList>
            <person name="Zhao G."/>
            <person name="Shen L."/>
        </authorList>
    </citation>
    <scope>NUCLEOTIDE SEQUENCE [LARGE SCALE GENOMIC DNA]</scope>
    <source>
        <strain evidence="2 3">SX5</strain>
    </source>
</reference>
<accession>A0ABT0MI89</accession>
<comment type="caution">
    <text evidence="2">The sequence shown here is derived from an EMBL/GenBank/DDBJ whole genome shotgun (WGS) entry which is preliminary data.</text>
</comment>
<gene>
    <name evidence="2" type="ORF">M2650_05080</name>
</gene>
<sequence length="211" mass="22055">MNISTKFALAALASIAMTPPTAHAEQIALAIAGQVKSVTGNASVVNGHVHVGDAVTGYYVFDTETADGNPSPLQGVYRHTGPEYGMAAEINGLRFESDPASVDFTLTLENDLWGPGRGDSARLASKHNLFGPGVPAASTDMTISLYERNSTALSSDALSAEALLAPQWYAPQASPFAQSARLSIYGSDGGSKFLVEVTITHAERIDLPGSM</sequence>
<keyword evidence="3" id="KW-1185">Reference proteome</keyword>
<keyword evidence="1" id="KW-0732">Signal</keyword>
<evidence type="ECO:0000256" key="1">
    <source>
        <dbReference type="SAM" id="SignalP"/>
    </source>
</evidence>
<evidence type="ECO:0000313" key="3">
    <source>
        <dbReference type="Proteomes" id="UP001431217"/>
    </source>
</evidence>
<name>A0ABT0MI89_9GAMM</name>
<dbReference type="EMBL" id="JAMBEP010000001">
    <property type="protein sequence ID" value="MCL1634015.1"/>
    <property type="molecule type" value="Genomic_DNA"/>
</dbReference>
<protein>
    <submittedName>
        <fullName evidence="2">Uncharacterized protein</fullName>
    </submittedName>
</protein>
<dbReference type="Proteomes" id="UP001431217">
    <property type="component" value="Unassembled WGS sequence"/>
</dbReference>
<evidence type="ECO:0000313" key="2">
    <source>
        <dbReference type="EMBL" id="MCL1634015.1"/>
    </source>
</evidence>
<feature type="signal peptide" evidence="1">
    <location>
        <begin position="1"/>
        <end position="24"/>
    </location>
</feature>
<proteinExistence type="predicted"/>
<dbReference type="RefSeq" id="WP_249472055.1">
    <property type="nucleotide sequence ID" value="NZ_JAMBEP010000001.1"/>
</dbReference>
<organism evidence="2 3">
    <name type="scientific">Luteimonas galliterrae</name>
    <dbReference type="NCBI Taxonomy" id="2940486"/>
    <lineage>
        <taxon>Bacteria</taxon>
        <taxon>Pseudomonadati</taxon>
        <taxon>Pseudomonadota</taxon>
        <taxon>Gammaproteobacteria</taxon>
        <taxon>Lysobacterales</taxon>
        <taxon>Lysobacteraceae</taxon>
        <taxon>Luteimonas</taxon>
    </lineage>
</organism>